<organism evidence="2 3">
    <name type="scientific">Heterodera trifolii</name>
    <dbReference type="NCBI Taxonomy" id="157864"/>
    <lineage>
        <taxon>Eukaryota</taxon>
        <taxon>Metazoa</taxon>
        <taxon>Ecdysozoa</taxon>
        <taxon>Nematoda</taxon>
        <taxon>Chromadorea</taxon>
        <taxon>Rhabditida</taxon>
        <taxon>Tylenchina</taxon>
        <taxon>Tylenchomorpha</taxon>
        <taxon>Tylenchoidea</taxon>
        <taxon>Heteroderidae</taxon>
        <taxon>Heteroderinae</taxon>
        <taxon>Heterodera</taxon>
    </lineage>
</organism>
<comment type="caution">
    <text evidence="2">The sequence shown here is derived from an EMBL/GenBank/DDBJ whole genome shotgun (WGS) entry which is preliminary data.</text>
</comment>
<reference evidence="2 3" key="1">
    <citation type="submission" date="2024-10" db="EMBL/GenBank/DDBJ databases">
        <authorList>
            <person name="Kim D."/>
        </authorList>
    </citation>
    <scope>NUCLEOTIDE SEQUENCE [LARGE SCALE GENOMIC DNA]</scope>
    <source>
        <strain evidence="2">BH-2024</strain>
    </source>
</reference>
<protein>
    <submittedName>
        <fullName evidence="2">Uncharacterized protein</fullName>
    </submittedName>
</protein>
<feature type="region of interest" description="Disordered" evidence="1">
    <location>
        <begin position="1"/>
        <end position="134"/>
    </location>
</feature>
<evidence type="ECO:0000313" key="2">
    <source>
        <dbReference type="EMBL" id="KAL3091280.1"/>
    </source>
</evidence>
<feature type="compositionally biased region" description="Basic and acidic residues" evidence="1">
    <location>
        <begin position="253"/>
        <end position="264"/>
    </location>
</feature>
<feature type="compositionally biased region" description="Polar residues" evidence="1">
    <location>
        <begin position="225"/>
        <end position="234"/>
    </location>
</feature>
<dbReference type="Proteomes" id="UP001620626">
    <property type="component" value="Unassembled WGS sequence"/>
</dbReference>
<feature type="compositionally biased region" description="Basic and acidic residues" evidence="1">
    <location>
        <begin position="1"/>
        <end position="22"/>
    </location>
</feature>
<proteinExistence type="predicted"/>
<sequence>MKDKIEFDELRKNKTKPTENQKSKGRNLNVESDEQPLLGADQLADDEGAYEDEEHKDELKIGKMPSKSRNGESSRSKGRSGTSKQQKMPEYSPESSPIHHPMQRPRGQHDEYGYGAAGPYDQQNLAGYGTPQKQTEMMGANRGFMGGQGATMPAGYRGASPAGQGNYVPVPIPIVVENGGESSNEEQDDRDAEHQNSDSDEAAHNGNDSNSDDENQDNSGETENFGKNPTSPAQSEGEHDGQTPDGEANHSSGETEAKSDESKNYNENSNSSTGQSEEKKSEDESDQGSNEESEAGSGQTKKSDEIPNFLGEYESN</sequence>
<feature type="compositionally biased region" description="Low complexity" evidence="1">
    <location>
        <begin position="265"/>
        <end position="275"/>
    </location>
</feature>
<evidence type="ECO:0000256" key="1">
    <source>
        <dbReference type="SAM" id="MobiDB-lite"/>
    </source>
</evidence>
<accession>A0ABD2JKX8</accession>
<keyword evidence="3" id="KW-1185">Reference proteome</keyword>
<feature type="region of interest" description="Disordered" evidence="1">
    <location>
        <begin position="155"/>
        <end position="316"/>
    </location>
</feature>
<evidence type="ECO:0000313" key="3">
    <source>
        <dbReference type="Proteomes" id="UP001620626"/>
    </source>
</evidence>
<feature type="compositionally biased region" description="Acidic residues" evidence="1">
    <location>
        <begin position="43"/>
        <end position="55"/>
    </location>
</feature>
<feature type="compositionally biased region" description="Polar residues" evidence="1">
    <location>
        <begin position="121"/>
        <end position="134"/>
    </location>
</feature>
<feature type="compositionally biased region" description="Acidic residues" evidence="1">
    <location>
        <begin position="283"/>
        <end position="294"/>
    </location>
</feature>
<feature type="compositionally biased region" description="Basic and acidic residues" evidence="1">
    <location>
        <begin position="191"/>
        <end position="203"/>
    </location>
</feature>
<name>A0ABD2JKX8_9BILA</name>
<gene>
    <name evidence="2" type="ORF">niasHT_029623</name>
</gene>
<dbReference type="AlphaFoldDB" id="A0ABD2JKX8"/>
<dbReference type="EMBL" id="JBICBT010000945">
    <property type="protein sequence ID" value="KAL3091280.1"/>
    <property type="molecule type" value="Genomic_DNA"/>
</dbReference>